<reference evidence="1 2" key="1">
    <citation type="submission" date="2019-03" db="EMBL/GenBank/DDBJ databases">
        <title>Genomic Encyclopedia of Type Strains, Phase IV (KMG-IV): sequencing the most valuable type-strain genomes for metagenomic binning, comparative biology and taxonomic classification.</title>
        <authorList>
            <person name="Goeker M."/>
        </authorList>
    </citation>
    <scope>NUCLEOTIDE SEQUENCE [LARGE SCALE GENOMIC DNA]</scope>
    <source>
        <strain evidence="1 2">DSM 23802</strain>
    </source>
</reference>
<sequence length="121" mass="13563">MANFNLRWDDTKAKTIAKMAATNALMKCAADLQRKSAEQAPIDTGDLRANCSVSPLKVNGNKLEVRVGYDLPYAIVQHERLDFNHPKGGGPKYLENPFNENKAKYHAYIDKVIKDTLRVSD</sequence>
<dbReference type="EMBL" id="SMAB01000017">
    <property type="protein sequence ID" value="TCS80376.1"/>
    <property type="molecule type" value="Genomic_DNA"/>
</dbReference>
<protein>
    <submittedName>
        <fullName evidence="1">Bacteriophage HK97-gp10 putative tail-component</fullName>
    </submittedName>
</protein>
<dbReference type="AlphaFoldDB" id="A0A4R3KB62"/>
<dbReference type="Pfam" id="PF04883">
    <property type="entry name" value="HK97-gp10_like"/>
    <property type="match status" value="1"/>
</dbReference>
<gene>
    <name evidence="1" type="ORF">EDD72_11743</name>
</gene>
<dbReference type="OrthoDB" id="2221953at2"/>
<name>A0A4R3KB62_9BACI</name>
<proteinExistence type="predicted"/>
<dbReference type="Proteomes" id="UP000295788">
    <property type="component" value="Unassembled WGS sequence"/>
</dbReference>
<dbReference type="InterPro" id="IPR010064">
    <property type="entry name" value="HK97-gp10_tail"/>
</dbReference>
<comment type="caution">
    <text evidence="1">The sequence shown here is derived from an EMBL/GenBank/DDBJ whole genome shotgun (WGS) entry which is preliminary data.</text>
</comment>
<accession>A0A4R3KB62</accession>
<dbReference type="RefSeq" id="WP_132769824.1">
    <property type="nucleotide sequence ID" value="NZ_SMAB01000017.1"/>
</dbReference>
<organism evidence="1 2">
    <name type="scientific">Tepidibacillus fermentans</name>
    <dbReference type="NCBI Taxonomy" id="1281767"/>
    <lineage>
        <taxon>Bacteria</taxon>
        <taxon>Bacillati</taxon>
        <taxon>Bacillota</taxon>
        <taxon>Bacilli</taxon>
        <taxon>Bacillales</taxon>
        <taxon>Bacillaceae</taxon>
        <taxon>Tepidibacillus</taxon>
    </lineage>
</organism>
<evidence type="ECO:0000313" key="1">
    <source>
        <dbReference type="EMBL" id="TCS80376.1"/>
    </source>
</evidence>
<keyword evidence="2" id="KW-1185">Reference proteome</keyword>
<evidence type="ECO:0000313" key="2">
    <source>
        <dbReference type="Proteomes" id="UP000295788"/>
    </source>
</evidence>